<proteinExistence type="predicted"/>
<keyword evidence="2" id="KW-0067">ATP-binding</keyword>
<dbReference type="GO" id="GO:0034040">
    <property type="term" value="F:ATPase-coupled lipid transmembrane transporter activity"/>
    <property type="evidence" value="ECO:0007669"/>
    <property type="project" value="TreeGrafter"/>
</dbReference>
<evidence type="ECO:0000256" key="2">
    <source>
        <dbReference type="ARBA" id="ARBA00022840"/>
    </source>
</evidence>
<dbReference type="InterPro" id="IPR003593">
    <property type="entry name" value="AAA+_ATPase"/>
</dbReference>
<protein>
    <submittedName>
        <fullName evidence="4">ABC-type bacteriocin/lantibiotic exporters, contain an N-terminal double-glycine peptidase domain</fullName>
    </submittedName>
</protein>
<dbReference type="InterPro" id="IPR003439">
    <property type="entry name" value="ABC_transporter-like_ATP-bd"/>
</dbReference>
<dbReference type="EMBL" id="UGJB01000004">
    <property type="protein sequence ID" value="STQ07830.1"/>
    <property type="molecule type" value="Genomic_DNA"/>
</dbReference>
<dbReference type="InterPro" id="IPR027417">
    <property type="entry name" value="P-loop_NTPase"/>
</dbReference>
<evidence type="ECO:0000259" key="3">
    <source>
        <dbReference type="PROSITE" id="PS50893"/>
    </source>
</evidence>
<accession>A0A377LR32</accession>
<dbReference type="GO" id="GO:0016887">
    <property type="term" value="F:ATP hydrolysis activity"/>
    <property type="evidence" value="ECO:0007669"/>
    <property type="project" value="InterPro"/>
</dbReference>
<dbReference type="Pfam" id="PF00005">
    <property type="entry name" value="ABC_tran"/>
    <property type="match status" value="1"/>
</dbReference>
<dbReference type="PROSITE" id="PS00211">
    <property type="entry name" value="ABC_TRANSPORTER_1"/>
    <property type="match status" value="1"/>
</dbReference>
<dbReference type="InterPro" id="IPR039421">
    <property type="entry name" value="Type_1_exporter"/>
</dbReference>
<evidence type="ECO:0000313" key="4">
    <source>
        <dbReference type="EMBL" id="STQ07830.1"/>
    </source>
</evidence>
<dbReference type="PANTHER" id="PTHR24221:SF606">
    <property type="entry name" value="COLICIN V SECRETION-PROCESSING ATP-BINDING PROTEIN"/>
    <property type="match status" value="1"/>
</dbReference>
<name>A0A377LR32_ENTCL</name>
<dbReference type="SUPFAM" id="SSF52540">
    <property type="entry name" value="P-loop containing nucleoside triphosphate hydrolases"/>
    <property type="match status" value="1"/>
</dbReference>
<reference evidence="4 5" key="1">
    <citation type="submission" date="2018-06" db="EMBL/GenBank/DDBJ databases">
        <authorList>
            <consortium name="Pathogen Informatics"/>
            <person name="Doyle S."/>
        </authorList>
    </citation>
    <scope>NUCLEOTIDE SEQUENCE [LARGE SCALE GENOMIC DNA]</scope>
    <source>
        <strain evidence="4 5">NCTC10005</strain>
    </source>
</reference>
<evidence type="ECO:0000313" key="5">
    <source>
        <dbReference type="Proteomes" id="UP000255106"/>
    </source>
</evidence>
<sequence>MTSPVSLAFEDVSFAYPGREATLQHINMTLKQGEEAVIVGQSGSGKTTLLRLISGMLLSTSGSLRINAIPITECDLSSLRQHIRIVHADDILFTGSILDNLSCFDSAPDKERVIAACRLAEIDHVVARLPHGYETELLPGNTFFSAGEMQRLVLARALYSQPKLLLCDEVTANLDKTTAQKVLANLRGLGIGLVFVTHSPEVVGCHGRLYTMENGTLRESEQ</sequence>
<dbReference type="GO" id="GO:0005524">
    <property type="term" value="F:ATP binding"/>
    <property type="evidence" value="ECO:0007669"/>
    <property type="project" value="UniProtKB-KW"/>
</dbReference>
<evidence type="ECO:0000256" key="1">
    <source>
        <dbReference type="ARBA" id="ARBA00022741"/>
    </source>
</evidence>
<dbReference type="PANTHER" id="PTHR24221">
    <property type="entry name" value="ATP-BINDING CASSETTE SUB-FAMILY B"/>
    <property type="match status" value="1"/>
</dbReference>
<dbReference type="PROSITE" id="PS50893">
    <property type="entry name" value="ABC_TRANSPORTER_2"/>
    <property type="match status" value="1"/>
</dbReference>
<dbReference type="Gene3D" id="3.40.50.300">
    <property type="entry name" value="P-loop containing nucleotide triphosphate hydrolases"/>
    <property type="match status" value="1"/>
</dbReference>
<dbReference type="AlphaFoldDB" id="A0A377LR32"/>
<keyword evidence="1" id="KW-0547">Nucleotide-binding</keyword>
<gene>
    <name evidence="4" type="primary">hlyB</name>
    <name evidence="4" type="ORF">NCTC10005_00465</name>
</gene>
<feature type="domain" description="ABC transporter" evidence="3">
    <location>
        <begin position="7"/>
        <end position="222"/>
    </location>
</feature>
<dbReference type="InterPro" id="IPR017871">
    <property type="entry name" value="ABC_transporter-like_CS"/>
</dbReference>
<dbReference type="SMART" id="SM00382">
    <property type="entry name" value="AAA"/>
    <property type="match status" value="1"/>
</dbReference>
<organism evidence="4 5">
    <name type="scientific">Enterobacter cloacae</name>
    <dbReference type="NCBI Taxonomy" id="550"/>
    <lineage>
        <taxon>Bacteria</taxon>
        <taxon>Pseudomonadati</taxon>
        <taxon>Pseudomonadota</taxon>
        <taxon>Gammaproteobacteria</taxon>
        <taxon>Enterobacterales</taxon>
        <taxon>Enterobacteriaceae</taxon>
        <taxon>Enterobacter</taxon>
        <taxon>Enterobacter cloacae complex</taxon>
    </lineage>
</organism>
<dbReference type="Proteomes" id="UP000255106">
    <property type="component" value="Unassembled WGS sequence"/>
</dbReference>